<dbReference type="EMBL" id="JARYMX010000007">
    <property type="protein sequence ID" value="KAJ9541782.1"/>
    <property type="molecule type" value="Genomic_DNA"/>
</dbReference>
<comment type="caution">
    <text evidence="2">The sequence shown here is derived from an EMBL/GenBank/DDBJ whole genome shotgun (WGS) entry which is preliminary data.</text>
</comment>
<dbReference type="GO" id="GO:0009627">
    <property type="term" value="P:systemic acquired resistance"/>
    <property type="evidence" value="ECO:0007669"/>
    <property type="project" value="InterPro"/>
</dbReference>
<evidence type="ECO:0000313" key="3">
    <source>
        <dbReference type="Proteomes" id="UP001172457"/>
    </source>
</evidence>
<proteinExistence type="predicted"/>
<dbReference type="PANTHER" id="PTHR33122:SF72">
    <property type="entry name" value="BIFUNCTIONAL INHIBITOR_PLANT LIPID TRANSFER PROTEIN_SEED STORAGE HELICAL DOMAIN-CONTAINING PROTEIN"/>
    <property type="match status" value="1"/>
</dbReference>
<dbReference type="CDD" id="cd00010">
    <property type="entry name" value="AAI_LTSS"/>
    <property type="match status" value="1"/>
</dbReference>
<sequence length="185" mass="20700">MNLQVIPAFCLRIYIHKELKKTWSFNEIHLPFGFLVAVAIAGLSEVDGAGECGKSSPDMEAFKLAPCASAAQDERLRFLASCCAQVKKLGQNPKCLCAVMLSNTAKSSGIKPEIAMTIPKRCNIADRPVGYQCGDTFADDIRWWNVVLDSKLAIFRASWLKEDTMLLHLMAHKCQPLFYIPLHYY</sequence>
<feature type="domain" description="Bifunctional inhibitor/plant lipid transfer protein/seed storage helical" evidence="1">
    <location>
        <begin position="48"/>
        <end position="129"/>
    </location>
</feature>
<dbReference type="Pfam" id="PF14368">
    <property type="entry name" value="LTP_2"/>
    <property type="match status" value="1"/>
</dbReference>
<dbReference type="Proteomes" id="UP001172457">
    <property type="component" value="Chromosome 7"/>
</dbReference>
<evidence type="ECO:0000259" key="1">
    <source>
        <dbReference type="Pfam" id="PF14368"/>
    </source>
</evidence>
<organism evidence="2 3">
    <name type="scientific">Centaurea solstitialis</name>
    <name type="common">yellow star-thistle</name>
    <dbReference type="NCBI Taxonomy" id="347529"/>
    <lineage>
        <taxon>Eukaryota</taxon>
        <taxon>Viridiplantae</taxon>
        <taxon>Streptophyta</taxon>
        <taxon>Embryophyta</taxon>
        <taxon>Tracheophyta</taxon>
        <taxon>Spermatophyta</taxon>
        <taxon>Magnoliopsida</taxon>
        <taxon>eudicotyledons</taxon>
        <taxon>Gunneridae</taxon>
        <taxon>Pentapetalae</taxon>
        <taxon>asterids</taxon>
        <taxon>campanulids</taxon>
        <taxon>Asterales</taxon>
        <taxon>Asteraceae</taxon>
        <taxon>Carduoideae</taxon>
        <taxon>Cardueae</taxon>
        <taxon>Centaureinae</taxon>
        <taxon>Centaurea</taxon>
    </lineage>
</organism>
<dbReference type="GO" id="GO:0005504">
    <property type="term" value="F:fatty acid binding"/>
    <property type="evidence" value="ECO:0007669"/>
    <property type="project" value="InterPro"/>
</dbReference>
<dbReference type="SUPFAM" id="SSF47699">
    <property type="entry name" value="Bifunctional inhibitor/lipid-transfer protein/seed storage 2S albumin"/>
    <property type="match status" value="1"/>
</dbReference>
<protein>
    <recommendedName>
        <fullName evidence="1">Bifunctional inhibitor/plant lipid transfer protein/seed storage helical domain-containing protein</fullName>
    </recommendedName>
</protein>
<dbReference type="Gene3D" id="1.10.110.10">
    <property type="entry name" value="Plant lipid-transfer and hydrophobic proteins"/>
    <property type="match status" value="1"/>
</dbReference>
<gene>
    <name evidence="2" type="ORF">OSB04_028288</name>
</gene>
<reference evidence="2" key="1">
    <citation type="submission" date="2023-03" db="EMBL/GenBank/DDBJ databases">
        <title>Chromosome-scale reference genome and RAD-based genetic map of yellow starthistle (Centaurea solstitialis) reveal putative structural variation and QTLs associated with invader traits.</title>
        <authorList>
            <person name="Reatini B."/>
            <person name="Cang F.A."/>
            <person name="Jiang Q."/>
            <person name="Mckibben M.T.W."/>
            <person name="Barker M.S."/>
            <person name="Rieseberg L.H."/>
            <person name="Dlugosch K.M."/>
        </authorList>
    </citation>
    <scope>NUCLEOTIDE SEQUENCE</scope>
    <source>
        <strain evidence="2">CAN-66</strain>
        <tissue evidence="2">Leaf</tissue>
    </source>
</reference>
<keyword evidence="3" id="KW-1185">Reference proteome</keyword>
<accession>A0AA38SYZ3</accession>
<evidence type="ECO:0000313" key="2">
    <source>
        <dbReference type="EMBL" id="KAJ9541782.1"/>
    </source>
</evidence>
<dbReference type="PANTHER" id="PTHR33122">
    <property type="entry name" value="LIPID BINDING PROTEIN-RELATED"/>
    <property type="match status" value="1"/>
</dbReference>
<dbReference type="AlphaFoldDB" id="A0AA38SYZ3"/>
<dbReference type="InterPro" id="IPR016140">
    <property type="entry name" value="Bifunc_inhib/LTP/seed_store"/>
</dbReference>
<dbReference type="InterPro" id="IPR039265">
    <property type="entry name" value="DIR1-like"/>
</dbReference>
<dbReference type="InterPro" id="IPR036312">
    <property type="entry name" value="Bifun_inhib/LTP/seed_sf"/>
</dbReference>
<name>A0AA38SYZ3_9ASTR</name>